<reference evidence="1" key="1">
    <citation type="journal article" date="2021" name="Environ. Microbiol.">
        <title>Gene family expansions and transcriptome signatures uncover fungal adaptations to wood decay.</title>
        <authorList>
            <person name="Hage H."/>
            <person name="Miyauchi S."/>
            <person name="Viragh M."/>
            <person name="Drula E."/>
            <person name="Min B."/>
            <person name="Chaduli D."/>
            <person name="Navarro D."/>
            <person name="Favel A."/>
            <person name="Norest M."/>
            <person name="Lesage-Meessen L."/>
            <person name="Balint B."/>
            <person name="Merenyi Z."/>
            <person name="de Eugenio L."/>
            <person name="Morin E."/>
            <person name="Martinez A.T."/>
            <person name="Baldrian P."/>
            <person name="Stursova M."/>
            <person name="Martinez M.J."/>
            <person name="Novotny C."/>
            <person name="Magnuson J.K."/>
            <person name="Spatafora J.W."/>
            <person name="Maurice S."/>
            <person name="Pangilinan J."/>
            <person name="Andreopoulos W."/>
            <person name="LaButti K."/>
            <person name="Hundley H."/>
            <person name="Na H."/>
            <person name="Kuo A."/>
            <person name="Barry K."/>
            <person name="Lipzen A."/>
            <person name="Henrissat B."/>
            <person name="Riley R."/>
            <person name="Ahrendt S."/>
            <person name="Nagy L.G."/>
            <person name="Grigoriev I.V."/>
            <person name="Martin F."/>
            <person name="Rosso M.N."/>
        </authorList>
    </citation>
    <scope>NUCLEOTIDE SEQUENCE</scope>
    <source>
        <strain evidence="1">CBS 384.51</strain>
    </source>
</reference>
<sequence>MAAVTLPLTFQNSFWSQDYRTGLEVLFNQLEKGIVQNEEIVAFIKTRAAAETALATALTTLEPPSKSFDVESGASLPLAFLGLKEESVAEGKVHAEAAKDLQVKIADPFAQWAYGYKERLHSTRASIVDGYLRAYENAHRDLAGLKNNYVTKTHRADEMEDDVRFAPITQPAGDTYTSPSLKPQDKRQTPRAPQRQQTMSERITARLKEFRLNATSSTPTDAPAKPEVQFDADVEEKSAPKIDKGKGRATDDDEAPLLASPPPLSPPLPPTRLQTDPLPPPPIVVAGISFDPQELSNLLTKAKKELPLRAVRFPLLGEYQDAFTGEEFTTWLRENIDVLSGNLDRAEDTAKELTEKHGLLRRLGELGNEYENSDEAFFQFRAKVLALGRLKNENYTESVSQAFNLTVPKPKDDRIISPLEKNLSPLAENVVKRAGGFANLVTKALQPNPNAEAPYVRARREAEGADQEYKTAVRNLDRQRLGLEERIEDTLKKLQQWEIDRLRAVKTVLTQYKDCVEALLMGSAGTIERSATLIAAYQPESDLKAVIEQFRTGPFHPTAHVYESLSHDESDVVFGLDLRRWADAGFWNGNGTANEERKDMIHPAFTALLNALTDAYSKLPDNSEKRKTWIYEVPLVAVHHLRETLNAVPAMQDIPDDTLSKYDAPVLASAVKLWLLELDPPLGTYEGWDDFRKLYPTVGAVKTEEQSSEEQHIQDLQTALQKLPRVHLLVLDTLIKHLRELVDATSGPEDSNDVFITKLGIGLGRAILRPKAENKFSIQDRHPTLFFVDLVQKYAQILPPTIAKKKRDSERKVPIRKRTRPMDMRMSRSRISEGADLKELAAQQLAQRGIRAKSPPPVPPLPPSAATASVVPPGSVSSPTITVTSESEVISPKSDIPPPPPLVTTSSESIAPDYSKIPPPPPLVPPPSSSPPAVTTPGSPPQAPPRFKSPPPEDDDLPPRPQFKDPPPEEPESLPNPHQAAEEHESLPMPSFADPPPEPESPPPAALSPRPGFGRPISPRGGSTPPRDASPTKVSLSRRSSAATGNAAPAGARGPRPVTRGPRASNGSVSSLVNNFNNRNSVGGASIARPESPGSPAQARSPSRPTASHVKRSSASRTSMFERRTMASDAEDEIVQ</sequence>
<dbReference type="Proteomes" id="UP001055072">
    <property type="component" value="Unassembled WGS sequence"/>
</dbReference>
<organism evidence="1 2">
    <name type="scientific">Irpex rosettiformis</name>
    <dbReference type="NCBI Taxonomy" id="378272"/>
    <lineage>
        <taxon>Eukaryota</taxon>
        <taxon>Fungi</taxon>
        <taxon>Dikarya</taxon>
        <taxon>Basidiomycota</taxon>
        <taxon>Agaricomycotina</taxon>
        <taxon>Agaricomycetes</taxon>
        <taxon>Polyporales</taxon>
        <taxon>Irpicaceae</taxon>
        <taxon>Irpex</taxon>
    </lineage>
</organism>
<comment type="caution">
    <text evidence="1">The sequence shown here is derived from an EMBL/GenBank/DDBJ whole genome shotgun (WGS) entry which is preliminary data.</text>
</comment>
<keyword evidence="2" id="KW-1185">Reference proteome</keyword>
<evidence type="ECO:0000313" key="1">
    <source>
        <dbReference type="EMBL" id="KAI0091704.1"/>
    </source>
</evidence>
<accession>A0ACB8UCB7</accession>
<protein>
    <submittedName>
        <fullName evidence="1">Uncharacterized protein</fullName>
    </submittedName>
</protein>
<name>A0ACB8UCB7_9APHY</name>
<dbReference type="EMBL" id="MU274905">
    <property type="protein sequence ID" value="KAI0091704.1"/>
    <property type="molecule type" value="Genomic_DNA"/>
</dbReference>
<proteinExistence type="predicted"/>
<evidence type="ECO:0000313" key="2">
    <source>
        <dbReference type="Proteomes" id="UP001055072"/>
    </source>
</evidence>
<gene>
    <name evidence="1" type="ORF">BDY19DRAFT_885240</name>
</gene>